<proteinExistence type="predicted"/>
<evidence type="ECO:0000313" key="2">
    <source>
        <dbReference type="EMBL" id="KAG6451176.1"/>
    </source>
</evidence>
<keyword evidence="3" id="KW-1185">Reference proteome</keyword>
<feature type="region of interest" description="Disordered" evidence="1">
    <location>
        <begin position="981"/>
        <end position="1007"/>
    </location>
</feature>
<feature type="compositionally biased region" description="Basic and acidic residues" evidence="1">
    <location>
        <begin position="462"/>
        <end position="498"/>
    </location>
</feature>
<feature type="region of interest" description="Disordered" evidence="1">
    <location>
        <begin position="154"/>
        <end position="176"/>
    </location>
</feature>
<feature type="compositionally biased region" description="Acidic residues" evidence="1">
    <location>
        <begin position="392"/>
        <end position="406"/>
    </location>
</feature>
<dbReference type="OrthoDB" id="10257855at2759"/>
<feature type="compositionally biased region" description="Basic residues" evidence="1">
    <location>
        <begin position="1272"/>
        <end position="1286"/>
    </location>
</feature>
<feature type="compositionally biased region" description="Low complexity" evidence="1">
    <location>
        <begin position="334"/>
        <end position="346"/>
    </location>
</feature>
<feature type="region of interest" description="Disordered" evidence="1">
    <location>
        <begin position="189"/>
        <end position="437"/>
    </location>
</feature>
<feature type="region of interest" description="Disordered" evidence="1">
    <location>
        <begin position="91"/>
        <end position="136"/>
    </location>
</feature>
<dbReference type="EMBL" id="JH668401">
    <property type="protein sequence ID" value="KAG6451176.1"/>
    <property type="molecule type" value="Genomic_DNA"/>
</dbReference>
<protein>
    <recommendedName>
        <fullName evidence="4">Rap1 Myb domain-containing protein</fullName>
    </recommendedName>
</protein>
<dbReference type="Gene3D" id="1.10.10.60">
    <property type="entry name" value="Homeodomain-like"/>
    <property type="match status" value="1"/>
</dbReference>
<reference evidence="2" key="2">
    <citation type="submission" date="2020-12" db="EMBL/GenBank/DDBJ databases">
        <authorList>
            <person name="Kanost M."/>
        </authorList>
    </citation>
    <scope>NUCLEOTIDE SEQUENCE</scope>
</reference>
<feature type="compositionally biased region" description="Polar residues" evidence="1">
    <location>
        <begin position="112"/>
        <end position="136"/>
    </location>
</feature>
<evidence type="ECO:0000256" key="1">
    <source>
        <dbReference type="SAM" id="MobiDB-lite"/>
    </source>
</evidence>
<name>A0A922CMB3_MANSE</name>
<gene>
    <name evidence="2" type="ORF">O3G_MSEX006996</name>
</gene>
<feature type="compositionally biased region" description="Polar residues" evidence="1">
    <location>
        <begin position="286"/>
        <end position="333"/>
    </location>
</feature>
<sequence length="1594" mass="179970">MSGKVYTMKEMKNIVTYLIEHQAYGEIRGRKMWVDYANSNATTRTWQSLKETFLKRILPDIHNPYYNLSREQIISFRQGYDVEQRDKIKLEFQPVGDNSKSDTESNKDNDLQIVTSSDEAINQGENDKTSNVTSKDVTVPETCYKTVDDLRRDLESPRIDEQKRSKHSKLEELPSPIQNALKDFESDIEDVQDGNKKSSTTEGQDVSDVNPVKNTDKCKPDSVNGLQDKNTNTLEATSEKEKKSENTTEMKDTDNTNKNLTGEVIAVESENKNSVEKETSHDILEISSTNNKDSDTTINKSSENQETVITSMTSSVQPLTNSDTILPNNQEGLNVQTKNNNGVNNEVDTKNSNNKVLRKRSSSAETVLIDNKRQKTDSITNTSDKNCAPGENESEPEIFDVNDSDNENVTHIQTYEKETNNENSRKSDNEVQPTQNPCLNSVSLFAERFNKTKYSDSASDDNLAKNRDPKPSGSKEVKNDNRQEDKDDVVVLKSHSESESGEESPGVRRRISNRMAQAKRKKALANVFGLSSGAVSSRRNGKSSQNQMRRPHNVPQVKDETVSDSSEWTTDTEQDNYISPPRGRKNRMTKKYLKPKSTRILSLEEEGGLFVMYGKRIYPLVKDGRIVKNYVIYESNSDSGFEQDSYWKAKYAELRKKYEERKKSREPSERLREKRPRSVSREPCSPILQSSIRKNPPPAQSHDIHAPSTSKTHPAIEHKEAVTEHPVENKVSSEKIMIKYTINNAEVQLEGHWPQICPIFDKVLDILPKKMEPQNEVTVKNSNNSEVHEQPNVISSGQSTPVIVTGDPVVQEKIDKLESEIFKEIEEKDKEEQIENEKQANTDYVNVTNRKRGRPSKQSTSPGSPNKQPKPSPSKKDTSTQYLPNTVEVNKKQSDVKKSPEVTARRTRRSMKAALDAKDESKPTRGTSKQNTITQETTEEQVRYKFPQNMPQTTNNKIQRPRSFADRIVYQDDDSLIVSESTQGYQDSDISPVKMKKNRKSKRSTIAHRNKLQSKRYQRRTYPYLIQDASTDSTMTSFSGSLKSKISQSSSDIYKSDSYQHLFPRSRLSFNRLEPISEKSPTVNEVEMRPVENVCRNQIYTDSMDSDFLTNDNIGVGSSSSVSLPLSPELSIVEDITMGKELLNSIKDYHSMKDAQANEVIMAEEQNKFLISEVDITIPLMEQKCVLQRNNVDLVLKNSNTMNRKQKTSVSESLLNKIGTVHINDNSSVSDSLDVQLRNLLLESAKKMSKTSESKENNMEVDENVTNTMQKPKAKRRCSTPRKKKETVKSKLPTKTTIEEHLETCSYRGRKSCPPSTQIQNENSINMNEINEDVKNKQKGRKKRDIIKVKILRPRKKSVSKEGSGELTQKASKLSICTDSGINGTESGISFPISNDTVELIHNHSETCLHANECLENSVEFVDASTTLISVNSNSLTTEWQDSRNFKDVDDMSLCSLNNNVKGALPCNNVECIQTYTSGNNNEAIFKSPAHDEILNSSLITEDLSDEAPAQPRVPALPSRWYLLSEEETTNTNIVSPPNSNTGGCGANLNEIFPITCAVPDLSTITEMSKENDSRKPFGLDSFSRDSNSQNIFL</sequence>
<feature type="compositionally biased region" description="Basic and acidic residues" evidence="1">
    <location>
        <begin position="414"/>
        <end position="429"/>
    </location>
</feature>
<dbReference type="Proteomes" id="UP000791440">
    <property type="component" value="Unassembled WGS sequence"/>
</dbReference>
<accession>A0A922CMB3</accession>
<feature type="compositionally biased region" description="Basic and acidic residues" evidence="1">
    <location>
        <begin position="889"/>
        <end position="904"/>
    </location>
</feature>
<feature type="compositionally biased region" description="Basic residues" evidence="1">
    <location>
        <begin position="994"/>
        <end position="1007"/>
    </location>
</feature>
<feature type="compositionally biased region" description="Polar residues" evidence="1">
    <location>
        <begin position="776"/>
        <end position="785"/>
    </location>
</feature>
<feature type="compositionally biased region" description="Basic and acidic residues" evidence="1">
    <location>
        <begin position="99"/>
        <end position="110"/>
    </location>
</feature>
<feature type="region of interest" description="Disordered" evidence="1">
    <location>
        <begin position="776"/>
        <end position="800"/>
    </location>
</feature>
<organism evidence="2 3">
    <name type="scientific">Manduca sexta</name>
    <name type="common">Tobacco hawkmoth</name>
    <name type="synonym">Tobacco hornworm</name>
    <dbReference type="NCBI Taxonomy" id="7130"/>
    <lineage>
        <taxon>Eukaryota</taxon>
        <taxon>Metazoa</taxon>
        <taxon>Ecdysozoa</taxon>
        <taxon>Arthropoda</taxon>
        <taxon>Hexapoda</taxon>
        <taxon>Insecta</taxon>
        <taxon>Pterygota</taxon>
        <taxon>Neoptera</taxon>
        <taxon>Endopterygota</taxon>
        <taxon>Lepidoptera</taxon>
        <taxon>Glossata</taxon>
        <taxon>Ditrysia</taxon>
        <taxon>Bombycoidea</taxon>
        <taxon>Sphingidae</taxon>
        <taxon>Sphinginae</taxon>
        <taxon>Sphingini</taxon>
        <taxon>Manduca</taxon>
    </lineage>
</organism>
<feature type="compositionally biased region" description="Polar residues" evidence="1">
    <location>
        <begin position="1585"/>
        <end position="1594"/>
    </location>
</feature>
<evidence type="ECO:0000313" key="3">
    <source>
        <dbReference type="Proteomes" id="UP000791440"/>
    </source>
</evidence>
<feature type="compositionally biased region" description="Basic and acidic residues" evidence="1">
    <location>
        <begin position="269"/>
        <end position="284"/>
    </location>
</feature>
<feature type="region of interest" description="Disordered" evidence="1">
    <location>
        <begin position="532"/>
        <end position="587"/>
    </location>
</feature>
<feature type="region of interest" description="Disordered" evidence="1">
    <location>
        <begin position="1570"/>
        <end position="1594"/>
    </location>
</feature>
<feature type="region of interest" description="Disordered" evidence="1">
    <location>
        <begin position="1267"/>
        <end position="1291"/>
    </location>
</feature>
<feature type="region of interest" description="Disordered" evidence="1">
    <location>
        <begin position="453"/>
        <end position="518"/>
    </location>
</feature>
<feature type="compositionally biased region" description="Basic and acidic residues" evidence="1">
    <location>
        <begin position="154"/>
        <end position="172"/>
    </location>
</feature>
<feature type="region of interest" description="Disordered" evidence="1">
    <location>
        <begin position="658"/>
        <end position="713"/>
    </location>
</feature>
<feature type="compositionally biased region" description="Basic and acidic residues" evidence="1">
    <location>
        <begin position="237"/>
        <end position="255"/>
    </location>
</feature>
<feature type="region of interest" description="Disordered" evidence="1">
    <location>
        <begin position="828"/>
        <end position="941"/>
    </location>
</feature>
<comment type="caution">
    <text evidence="2">The sequence shown here is derived from an EMBL/GenBank/DDBJ whole genome shotgun (WGS) entry which is preliminary data.</text>
</comment>
<feature type="compositionally biased region" description="Polar residues" evidence="1">
    <location>
        <begin position="879"/>
        <end position="888"/>
    </location>
</feature>
<feature type="compositionally biased region" description="Basic and acidic residues" evidence="1">
    <location>
        <begin position="828"/>
        <end position="840"/>
    </location>
</feature>
<evidence type="ECO:0008006" key="4">
    <source>
        <dbReference type="Google" id="ProtNLM"/>
    </source>
</evidence>
<reference evidence="2" key="1">
    <citation type="journal article" date="2016" name="Insect Biochem. Mol. Biol.">
        <title>Multifaceted biological insights from a draft genome sequence of the tobacco hornworm moth, Manduca sexta.</title>
        <authorList>
            <person name="Kanost M.R."/>
            <person name="Arrese E.L."/>
            <person name="Cao X."/>
            <person name="Chen Y.R."/>
            <person name="Chellapilla S."/>
            <person name="Goldsmith M.R."/>
            <person name="Grosse-Wilde E."/>
            <person name="Heckel D.G."/>
            <person name="Herndon N."/>
            <person name="Jiang H."/>
            <person name="Papanicolaou A."/>
            <person name="Qu J."/>
            <person name="Soulages J.L."/>
            <person name="Vogel H."/>
            <person name="Walters J."/>
            <person name="Waterhouse R.M."/>
            <person name="Ahn S.J."/>
            <person name="Almeida F.C."/>
            <person name="An C."/>
            <person name="Aqrawi P."/>
            <person name="Bretschneider A."/>
            <person name="Bryant W.B."/>
            <person name="Bucks S."/>
            <person name="Chao H."/>
            <person name="Chevignon G."/>
            <person name="Christen J.M."/>
            <person name="Clarke D.F."/>
            <person name="Dittmer N.T."/>
            <person name="Ferguson L.C.F."/>
            <person name="Garavelou S."/>
            <person name="Gordon K.H.J."/>
            <person name="Gunaratna R.T."/>
            <person name="Han Y."/>
            <person name="Hauser F."/>
            <person name="He Y."/>
            <person name="Heidel-Fischer H."/>
            <person name="Hirsh A."/>
            <person name="Hu Y."/>
            <person name="Jiang H."/>
            <person name="Kalra D."/>
            <person name="Klinner C."/>
            <person name="Konig C."/>
            <person name="Kovar C."/>
            <person name="Kroll A.R."/>
            <person name="Kuwar S.S."/>
            <person name="Lee S.L."/>
            <person name="Lehman R."/>
            <person name="Li K."/>
            <person name="Li Z."/>
            <person name="Liang H."/>
            <person name="Lovelace S."/>
            <person name="Lu Z."/>
            <person name="Mansfield J.H."/>
            <person name="McCulloch K.J."/>
            <person name="Mathew T."/>
            <person name="Morton B."/>
            <person name="Muzny D.M."/>
            <person name="Neunemann D."/>
            <person name="Ongeri F."/>
            <person name="Pauchet Y."/>
            <person name="Pu L.L."/>
            <person name="Pyrousis I."/>
            <person name="Rao X.J."/>
            <person name="Redding A."/>
            <person name="Roesel C."/>
            <person name="Sanchez-Gracia A."/>
            <person name="Schaack S."/>
            <person name="Shukla A."/>
            <person name="Tetreau G."/>
            <person name="Wang Y."/>
            <person name="Xiong G.H."/>
            <person name="Traut W."/>
            <person name="Walsh T.K."/>
            <person name="Worley K.C."/>
            <person name="Wu D."/>
            <person name="Wu W."/>
            <person name="Wu Y.Q."/>
            <person name="Zhang X."/>
            <person name="Zou Z."/>
            <person name="Zucker H."/>
            <person name="Briscoe A.D."/>
            <person name="Burmester T."/>
            <person name="Clem R.J."/>
            <person name="Feyereisen R."/>
            <person name="Grimmelikhuijzen C.J.P."/>
            <person name="Hamodrakas S.J."/>
            <person name="Hansson B.S."/>
            <person name="Huguet E."/>
            <person name="Jermiin L.S."/>
            <person name="Lan Q."/>
            <person name="Lehman H.K."/>
            <person name="Lorenzen M."/>
            <person name="Merzendorfer H."/>
            <person name="Michalopoulos I."/>
            <person name="Morton D.B."/>
            <person name="Muthukrishnan S."/>
            <person name="Oakeshott J.G."/>
            <person name="Palmer W."/>
            <person name="Park Y."/>
            <person name="Passarelli A.L."/>
            <person name="Rozas J."/>
            <person name="Schwartz L.M."/>
            <person name="Smith W."/>
            <person name="Southgate A."/>
            <person name="Vilcinskas A."/>
            <person name="Vogt R."/>
            <person name="Wang P."/>
            <person name="Werren J."/>
            <person name="Yu X.Q."/>
            <person name="Zhou J.J."/>
            <person name="Brown S.J."/>
            <person name="Scherer S.E."/>
            <person name="Richards S."/>
            <person name="Blissard G.W."/>
        </authorList>
    </citation>
    <scope>NUCLEOTIDE SEQUENCE</scope>
</reference>
<feature type="compositionally biased region" description="Basic and acidic residues" evidence="1">
    <location>
        <begin position="658"/>
        <end position="672"/>
    </location>
</feature>
<feature type="compositionally biased region" description="Polar residues" evidence="1">
    <location>
        <begin position="563"/>
        <end position="577"/>
    </location>
</feature>
<feature type="compositionally biased region" description="Basic residues" evidence="1">
    <location>
        <begin position="507"/>
        <end position="518"/>
    </location>
</feature>
<feature type="compositionally biased region" description="Polar residues" evidence="1">
    <location>
        <begin position="533"/>
        <end position="548"/>
    </location>
</feature>